<accession>A0A016WSH4</accession>
<reference evidence="2" key="1">
    <citation type="journal article" date="2015" name="Nat. Genet.">
        <title>The genome and transcriptome of the zoonotic hookworm Ancylostoma ceylanicum identify infection-specific gene families.</title>
        <authorList>
            <person name="Schwarz E.M."/>
            <person name="Hu Y."/>
            <person name="Antoshechkin I."/>
            <person name="Miller M.M."/>
            <person name="Sternberg P.W."/>
            <person name="Aroian R.V."/>
        </authorList>
    </citation>
    <scope>NUCLEOTIDE SEQUENCE</scope>
    <source>
        <strain evidence="2">HY135</strain>
    </source>
</reference>
<sequence length="135" mass="15132">MNMGRVRRNEHTRSICKLTENRRVINWQTRLRFFLSPSMSSQPASSSYALIRTQAKVQEVVQAGRACGACTCGLPVVGSSAVKSCSQFSKQKRGSKVWRENIAGSTARIWNTCLQRYLVSTLILETGFVQIFQLA</sequence>
<organism evidence="1 2">
    <name type="scientific">Ancylostoma ceylanicum</name>
    <dbReference type="NCBI Taxonomy" id="53326"/>
    <lineage>
        <taxon>Eukaryota</taxon>
        <taxon>Metazoa</taxon>
        <taxon>Ecdysozoa</taxon>
        <taxon>Nematoda</taxon>
        <taxon>Chromadorea</taxon>
        <taxon>Rhabditida</taxon>
        <taxon>Rhabditina</taxon>
        <taxon>Rhabditomorpha</taxon>
        <taxon>Strongyloidea</taxon>
        <taxon>Ancylostomatidae</taxon>
        <taxon>Ancylostomatinae</taxon>
        <taxon>Ancylostoma</taxon>
    </lineage>
</organism>
<name>A0A016WSH4_9BILA</name>
<evidence type="ECO:0000313" key="1">
    <source>
        <dbReference type="EMBL" id="EYC42784.1"/>
    </source>
</evidence>
<evidence type="ECO:0000313" key="2">
    <source>
        <dbReference type="Proteomes" id="UP000024635"/>
    </source>
</evidence>
<protein>
    <submittedName>
        <fullName evidence="1">Uncharacterized protein</fullName>
    </submittedName>
</protein>
<dbReference type="Proteomes" id="UP000024635">
    <property type="component" value="Unassembled WGS sequence"/>
</dbReference>
<proteinExistence type="predicted"/>
<gene>
    <name evidence="1" type="primary">Acey_s0518.g2820</name>
    <name evidence="1" type="ORF">Y032_0518g2820</name>
</gene>
<comment type="caution">
    <text evidence="1">The sequence shown here is derived from an EMBL/GenBank/DDBJ whole genome shotgun (WGS) entry which is preliminary data.</text>
</comment>
<dbReference type="EMBL" id="JARK01000118">
    <property type="protein sequence ID" value="EYC42784.1"/>
    <property type="molecule type" value="Genomic_DNA"/>
</dbReference>
<keyword evidence="2" id="KW-1185">Reference proteome</keyword>
<dbReference type="AlphaFoldDB" id="A0A016WSH4"/>